<sequence length="170" mass="19970">MFQGGLVFYNTALISEQDMRYIWTEEKMQRRALQFFYLGTSLAAMFDIPTTGDFLKALAQLLKEHESLTFPFNFDYVITTATLCDMIKQTYEKLYLELQKEHSWTVQTLDMFQKVDTRFKKILSLIYKEFEVLARDILVEELNSIDPLGLQASSLHDKDWDILANDRSPQ</sequence>
<accession>A0A1Y2GXF1</accession>
<dbReference type="AlphaFoldDB" id="A0A1Y2GXF1"/>
<dbReference type="EMBL" id="MCFF01000005">
    <property type="protein sequence ID" value="ORZ26945.1"/>
    <property type="molecule type" value="Genomic_DNA"/>
</dbReference>
<dbReference type="InParanoid" id="A0A1Y2GXF1"/>
<dbReference type="RefSeq" id="XP_021884692.1">
    <property type="nucleotide sequence ID" value="XM_022026350.1"/>
</dbReference>
<proteinExistence type="predicted"/>
<evidence type="ECO:0000313" key="2">
    <source>
        <dbReference type="Proteomes" id="UP000193648"/>
    </source>
</evidence>
<dbReference type="OrthoDB" id="14339at2759"/>
<comment type="caution">
    <text evidence="1">The sequence shown here is derived from an EMBL/GenBank/DDBJ whole genome shotgun (WGS) entry which is preliminary data.</text>
</comment>
<dbReference type="PANTHER" id="PTHR37332:SF1">
    <property type="entry name" value="ELMO DOMAIN-CONTAINING PROTEIN"/>
    <property type="match status" value="1"/>
</dbReference>
<reference evidence="1 2" key="1">
    <citation type="submission" date="2016-07" db="EMBL/GenBank/DDBJ databases">
        <title>Pervasive Adenine N6-methylation of Active Genes in Fungi.</title>
        <authorList>
            <consortium name="DOE Joint Genome Institute"/>
            <person name="Mondo S.J."/>
            <person name="Dannebaum R.O."/>
            <person name="Kuo R.C."/>
            <person name="Labutti K."/>
            <person name="Haridas S."/>
            <person name="Kuo A."/>
            <person name="Salamov A."/>
            <person name="Ahrendt S.R."/>
            <person name="Lipzen A."/>
            <person name="Sullivan W."/>
            <person name="Andreopoulos W.B."/>
            <person name="Clum A."/>
            <person name="Lindquist E."/>
            <person name="Daum C."/>
            <person name="Ramamoorthy G.K."/>
            <person name="Gryganskyi A."/>
            <person name="Culley D."/>
            <person name="Magnuson J.K."/>
            <person name="James T.Y."/>
            <person name="O'Malley M.A."/>
            <person name="Stajich J.E."/>
            <person name="Spatafora J.W."/>
            <person name="Visel A."/>
            <person name="Grigoriev I.V."/>
        </authorList>
    </citation>
    <scope>NUCLEOTIDE SEQUENCE [LARGE SCALE GENOMIC DNA]</scope>
    <source>
        <strain evidence="1 2">NRRL 3116</strain>
    </source>
</reference>
<dbReference type="PANTHER" id="PTHR37332">
    <property type="entry name" value="EXPRESSED PROTEIN"/>
    <property type="match status" value="1"/>
</dbReference>
<protein>
    <submittedName>
        <fullName evidence="1">Uncharacterized protein</fullName>
    </submittedName>
</protein>
<dbReference type="Proteomes" id="UP000193648">
    <property type="component" value="Unassembled WGS sequence"/>
</dbReference>
<organism evidence="1 2">
    <name type="scientific">Lobosporangium transversale</name>
    <dbReference type="NCBI Taxonomy" id="64571"/>
    <lineage>
        <taxon>Eukaryota</taxon>
        <taxon>Fungi</taxon>
        <taxon>Fungi incertae sedis</taxon>
        <taxon>Mucoromycota</taxon>
        <taxon>Mortierellomycotina</taxon>
        <taxon>Mortierellomycetes</taxon>
        <taxon>Mortierellales</taxon>
        <taxon>Mortierellaceae</taxon>
        <taxon>Lobosporangium</taxon>
    </lineage>
</organism>
<name>A0A1Y2GXF1_9FUNG</name>
<keyword evidence="2" id="KW-1185">Reference proteome</keyword>
<dbReference type="GeneID" id="33568193"/>
<gene>
    <name evidence="1" type="ORF">BCR41DRAFT_367938</name>
</gene>
<evidence type="ECO:0000313" key="1">
    <source>
        <dbReference type="EMBL" id="ORZ26945.1"/>
    </source>
</evidence>